<keyword evidence="8" id="KW-1185">Reference proteome</keyword>
<evidence type="ECO:0000256" key="1">
    <source>
        <dbReference type="ARBA" id="ARBA00010333"/>
    </source>
</evidence>
<dbReference type="EMBL" id="FOEG01000003">
    <property type="protein sequence ID" value="SEO79560.1"/>
    <property type="molecule type" value="Genomic_DNA"/>
</dbReference>
<dbReference type="Proteomes" id="UP000199657">
    <property type="component" value="Unassembled WGS sequence"/>
</dbReference>
<dbReference type="PANTHER" id="PTHR35936">
    <property type="entry name" value="MEMBRANE-BOUND LYTIC MUREIN TRANSGLYCOSYLASE F"/>
    <property type="match status" value="1"/>
</dbReference>
<dbReference type="SUPFAM" id="SSF58104">
    <property type="entry name" value="Methyl-accepting chemotaxis protein (MCP) signaling domain"/>
    <property type="match status" value="1"/>
</dbReference>
<dbReference type="GO" id="GO:0004888">
    <property type="term" value="F:transmembrane signaling receptor activity"/>
    <property type="evidence" value="ECO:0007669"/>
    <property type="project" value="InterPro"/>
</dbReference>
<evidence type="ECO:0000256" key="5">
    <source>
        <dbReference type="SAM" id="Coils"/>
    </source>
</evidence>
<feature type="domain" description="Methyl-accepting transducer" evidence="6">
    <location>
        <begin position="77"/>
        <end position="215"/>
    </location>
</feature>
<name>A0A1H8SL93_9GAMM</name>
<evidence type="ECO:0000256" key="2">
    <source>
        <dbReference type="ARBA" id="ARBA00022729"/>
    </source>
</evidence>
<dbReference type="InterPro" id="IPR001638">
    <property type="entry name" value="Solute-binding_3/MltF_N"/>
</dbReference>
<accession>A0A1H8SL93</accession>
<dbReference type="PRINTS" id="PR00260">
    <property type="entry name" value="CHEMTRNSDUCR"/>
</dbReference>
<dbReference type="Pfam" id="PF00015">
    <property type="entry name" value="MCPsignal"/>
    <property type="match status" value="1"/>
</dbReference>
<dbReference type="SMART" id="SM00062">
    <property type="entry name" value="PBPb"/>
    <property type="match status" value="1"/>
</dbReference>
<keyword evidence="5" id="KW-0175">Coiled coil</keyword>
<sequence length="610" mass="67203">MFALSRLATLQRSDSMDTGQDWLRALEADDIAGALELGGDAIPEQVRAALLAATGEHGERATPRHTHQISARAEALVAHAEQGLDVVDTTLGEIAARSGEQTEFLGRTREQLKESDRNAEALRTDMEQELARTHQFFTEQFAALANRIEQQSRGSKEFIKTIDGISRTVQLLSLNAAIEAAHAGEHGSGFAVVANEIRDLALRTQESAQQAAEQIDLTTVSEALEQVLADAEARLQTLSGRVTDSLGTAHRLLEAMNGHVDEIQSNNRIIAETVQLAGDTSLHARTRSEWSRATLCDLAAAHRSDTTDHLNEALTAILTTEQLVPTPGWQRLDAIRARGAVRIAIEPAFQGVSFRKAADQPLQGLDAEIAMAFARWLGVECEFVEHPWALCTQLLEAGRTRGEPEADVAWSALPPVAGYDRAAFSEPYTFLPYVLARRTGDDRIQSLDDLHGRVLGVINDPAALEVMEARGLRWQANRNTPGGRIELANLLAYNDQSVIHDALAEGIVDAFAVDLPIFHWSCYGNDSPLQGRIEILPDNLDDSLWYYSAAVANQPENVTLLDTINTFVREFRGTEDYRRIVTRWMGRVYDDPHWRYPDGVVTRGNMAGQN</sequence>
<evidence type="ECO:0000313" key="8">
    <source>
        <dbReference type="Proteomes" id="UP000199657"/>
    </source>
</evidence>
<dbReference type="OrthoDB" id="8994218at2"/>
<dbReference type="SMART" id="SM00283">
    <property type="entry name" value="MA"/>
    <property type="match status" value="1"/>
</dbReference>
<dbReference type="GO" id="GO:0016020">
    <property type="term" value="C:membrane"/>
    <property type="evidence" value="ECO:0007669"/>
    <property type="project" value="InterPro"/>
</dbReference>
<dbReference type="RefSeq" id="WP_091642111.1">
    <property type="nucleotide sequence ID" value="NZ_FOEG01000003.1"/>
</dbReference>
<dbReference type="SUPFAM" id="SSF53850">
    <property type="entry name" value="Periplasmic binding protein-like II"/>
    <property type="match status" value="1"/>
</dbReference>
<evidence type="ECO:0000256" key="3">
    <source>
        <dbReference type="ARBA" id="ARBA00023224"/>
    </source>
</evidence>
<dbReference type="PANTHER" id="PTHR35936:SF17">
    <property type="entry name" value="ARGININE-BINDING EXTRACELLULAR PROTEIN ARTP"/>
    <property type="match status" value="1"/>
</dbReference>
<keyword evidence="2" id="KW-0732">Signal</keyword>
<dbReference type="Gene3D" id="1.10.287.950">
    <property type="entry name" value="Methyl-accepting chemotaxis protein"/>
    <property type="match status" value="1"/>
</dbReference>
<dbReference type="GO" id="GO:0007165">
    <property type="term" value="P:signal transduction"/>
    <property type="evidence" value="ECO:0007669"/>
    <property type="project" value="UniProtKB-KW"/>
</dbReference>
<dbReference type="Pfam" id="PF00497">
    <property type="entry name" value="SBP_bac_3"/>
    <property type="match status" value="1"/>
</dbReference>
<feature type="coiled-coil region" evidence="5">
    <location>
        <begin position="105"/>
        <end position="132"/>
    </location>
</feature>
<dbReference type="Gene3D" id="3.40.190.10">
    <property type="entry name" value="Periplasmic binding protein-like II"/>
    <property type="match status" value="2"/>
</dbReference>
<evidence type="ECO:0000313" key="7">
    <source>
        <dbReference type="EMBL" id="SEO79560.1"/>
    </source>
</evidence>
<gene>
    <name evidence="7" type="ORF">SAMN04488052_10356</name>
</gene>
<organism evidence="7 8">
    <name type="scientific">Aquisalimonas asiatica</name>
    <dbReference type="NCBI Taxonomy" id="406100"/>
    <lineage>
        <taxon>Bacteria</taxon>
        <taxon>Pseudomonadati</taxon>
        <taxon>Pseudomonadota</taxon>
        <taxon>Gammaproteobacteria</taxon>
        <taxon>Chromatiales</taxon>
        <taxon>Ectothiorhodospiraceae</taxon>
        <taxon>Aquisalimonas</taxon>
    </lineage>
</organism>
<dbReference type="AlphaFoldDB" id="A0A1H8SL93"/>
<comment type="similarity">
    <text evidence="1">Belongs to the bacterial solute-binding protein 3 family.</text>
</comment>
<evidence type="ECO:0000256" key="4">
    <source>
        <dbReference type="PROSITE-ProRule" id="PRU00284"/>
    </source>
</evidence>
<dbReference type="PROSITE" id="PS50111">
    <property type="entry name" value="CHEMOTAXIS_TRANSDUC_2"/>
    <property type="match status" value="1"/>
</dbReference>
<dbReference type="InterPro" id="IPR004090">
    <property type="entry name" value="Chemotax_Me-accpt_rcpt"/>
</dbReference>
<reference evidence="7 8" key="1">
    <citation type="submission" date="2016-10" db="EMBL/GenBank/DDBJ databases">
        <authorList>
            <person name="de Groot N.N."/>
        </authorList>
    </citation>
    <scope>NUCLEOTIDE SEQUENCE [LARGE SCALE GENOMIC DNA]</scope>
    <source>
        <strain evidence="7 8">CGMCC 1.6291</strain>
    </source>
</reference>
<dbReference type="STRING" id="406100.SAMN04488052_10356"/>
<dbReference type="GO" id="GO:0006935">
    <property type="term" value="P:chemotaxis"/>
    <property type="evidence" value="ECO:0007669"/>
    <property type="project" value="InterPro"/>
</dbReference>
<proteinExistence type="inferred from homology"/>
<keyword evidence="3 4" id="KW-0807">Transducer</keyword>
<dbReference type="InterPro" id="IPR004089">
    <property type="entry name" value="MCPsignal_dom"/>
</dbReference>
<evidence type="ECO:0000259" key="6">
    <source>
        <dbReference type="PROSITE" id="PS50111"/>
    </source>
</evidence>
<protein>
    <submittedName>
        <fullName evidence="7">ABC-type amino acid transport substrate-binding protein</fullName>
    </submittedName>
</protein>